<keyword evidence="2" id="KW-1185">Reference proteome</keyword>
<dbReference type="RefSeq" id="WP_118923126.1">
    <property type="nucleotide sequence ID" value="NZ_QWEG01000012.1"/>
</dbReference>
<comment type="caution">
    <text evidence="1">The sequence shown here is derived from an EMBL/GenBank/DDBJ whole genome shotgun (WGS) entry which is preliminary data.</text>
</comment>
<dbReference type="EMBL" id="QWEG01000012">
    <property type="protein sequence ID" value="RHW36044.1"/>
    <property type="molecule type" value="Genomic_DNA"/>
</dbReference>
<evidence type="ECO:0000313" key="1">
    <source>
        <dbReference type="EMBL" id="RHW36044.1"/>
    </source>
</evidence>
<dbReference type="Proteomes" id="UP000284416">
    <property type="component" value="Unassembled WGS sequence"/>
</dbReference>
<accession>A0A417YPW9</accession>
<dbReference type="AlphaFoldDB" id="A0A417YPW9"/>
<proteinExistence type="predicted"/>
<gene>
    <name evidence="1" type="ORF">D1B31_18345</name>
</gene>
<protein>
    <recommendedName>
        <fullName evidence="3">GNAT family N-acetyltransferase</fullName>
    </recommendedName>
</protein>
<evidence type="ECO:0000313" key="2">
    <source>
        <dbReference type="Proteomes" id="UP000284416"/>
    </source>
</evidence>
<organism evidence="1 2">
    <name type="scientific">Neobacillus notoginsengisoli</name>
    <dbReference type="NCBI Taxonomy" id="1578198"/>
    <lineage>
        <taxon>Bacteria</taxon>
        <taxon>Bacillati</taxon>
        <taxon>Bacillota</taxon>
        <taxon>Bacilli</taxon>
        <taxon>Bacillales</taxon>
        <taxon>Bacillaceae</taxon>
        <taxon>Neobacillus</taxon>
    </lineage>
</organism>
<evidence type="ECO:0008006" key="3">
    <source>
        <dbReference type="Google" id="ProtNLM"/>
    </source>
</evidence>
<name>A0A417YPW9_9BACI</name>
<dbReference type="OrthoDB" id="9957714at2"/>
<reference evidence="1 2" key="1">
    <citation type="journal article" date="2017" name="Int. J. Syst. Evol. Microbiol.">
        <title>Bacillus notoginsengisoli sp. nov., a novel bacterium isolated from the rhizosphere of Panax notoginseng.</title>
        <authorList>
            <person name="Zhang M.Y."/>
            <person name="Cheng J."/>
            <person name="Cai Y."/>
            <person name="Zhang T.Y."/>
            <person name="Wu Y.Y."/>
            <person name="Manikprabhu D."/>
            <person name="Li W.J."/>
            <person name="Zhang Y.X."/>
        </authorList>
    </citation>
    <scope>NUCLEOTIDE SEQUENCE [LARGE SCALE GENOMIC DNA]</scope>
    <source>
        <strain evidence="1 2">JCM 30743</strain>
    </source>
</reference>
<sequence length="76" mass="8460">MLKFTELTPEAKKTAVEGFIEDAKAFDFGWDGMDEDNVAELLASKLETHRYDSNGVVVGIARYYGERTVFSAGGMY</sequence>